<proteinExistence type="predicted"/>
<organism evidence="4 5">
    <name type="scientific">Parasponia andersonii</name>
    <name type="common">Sponia andersonii</name>
    <dbReference type="NCBI Taxonomy" id="3476"/>
    <lineage>
        <taxon>Eukaryota</taxon>
        <taxon>Viridiplantae</taxon>
        <taxon>Streptophyta</taxon>
        <taxon>Embryophyta</taxon>
        <taxon>Tracheophyta</taxon>
        <taxon>Spermatophyta</taxon>
        <taxon>Magnoliopsida</taxon>
        <taxon>eudicotyledons</taxon>
        <taxon>Gunneridae</taxon>
        <taxon>Pentapetalae</taxon>
        <taxon>rosids</taxon>
        <taxon>fabids</taxon>
        <taxon>Rosales</taxon>
        <taxon>Cannabaceae</taxon>
        <taxon>Parasponia</taxon>
    </lineage>
</organism>
<dbReference type="PANTHER" id="PTHR33646">
    <property type="entry name" value="GB|AAF00631.1"/>
    <property type="match status" value="1"/>
</dbReference>
<dbReference type="AlphaFoldDB" id="A0A2P5A7K4"/>
<comment type="caution">
    <text evidence="4">The sequence shown here is derived from an EMBL/GenBank/DDBJ whole genome shotgun (WGS) entry which is preliminary data.</text>
</comment>
<dbReference type="STRING" id="3476.A0A2P5A7K4"/>
<evidence type="ECO:0000256" key="1">
    <source>
        <dbReference type="SAM" id="MobiDB-lite"/>
    </source>
</evidence>
<evidence type="ECO:0000313" key="4">
    <source>
        <dbReference type="EMBL" id="PON32520.1"/>
    </source>
</evidence>
<protein>
    <submittedName>
        <fullName evidence="4">Transmembrane protein</fullName>
    </submittedName>
</protein>
<keyword evidence="2" id="KW-1133">Transmembrane helix</keyword>
<dbReference type="OrthoDB" id="766965at2759"/>
<evidence type="ECO:0000256" key="2">
    <source>
        <dbReference type="SAM" id="Phobius"/>
    </source>
</evidence>
<accession>A0A2P5A7K4</accession>
<evidence type="ECO:0000259" key="3">
    <source>
        <dbReference type="Pfam" id="PF20705"/>
    </source>
</evidence>
<keyword evidence="2" id="KW-0472">Membrane</keyword>
<reference evidence="5" key="1">
    <citation type="submission" date="2016-06" db="EMBL/GenBank/DDBJ databases">
        <title>Parallel loss of symbiosis genes in relatives of nitrogen-fixing non-legume Parasponia.</title>
        <authorList>
            <person name="Van Velzen R."/>
            <person name="Holmer R."/>
            <person name="Bu F."/>
            <person name="Rutten L."/>
            <person name="Van Zeijl A."/>
            <person name="Liu W."/>
            <person name="Santuari L."/>
            <person name="Cao Q."/>
            <person name="Sharma T."/>
            <person name="Shen D."/>
            <person name="Roswanjaya Y."/>
            <person name="Wardhani T."/>
            <person name="Kalhor M.S."/>
            <person name="Jansen J."/>
            <person name="Van den Hoogen J."/>
            <person name="Gungor B."/>
            <person name="Hartog M."/>
            <person name="Hontelez J."/>
            <person name="Verver J."/>
            <person name="Yang W.-C."/>
            <person name="Schijlen E."/>
            <person name="Repin R."/>
            <person name="Schilthuizen M."/>
            <person name="Schranz E."/>
            <person name="Heidstra R."/>
            <person name="Miyata K."/>
            <person name="Fedorova E."/>
            <person name="Kohlen W."/>
            <person name="Bisseling T."/>
            <person name="Smit S."/>
            <person name="Geurts R."/>
        </authorList>
    </citation>
    <scope>NUCLEOTIDE SEQUENCE [LARGE SCALE GENOMIC DNA]</scope>
    <source>
        <strain evidence="5">cv. WU1-14</strain>
    </source>
</reference>
<dbReference type="PANTHER" id="PTHR33646:SF2">
    <property type="entry name" value="F20H23.8 PROTEIN"/>
    <property type="match status" value="1"/>
</dbReference>
<dbReference type="Pfam" id="PF20705">
    <property type="entry name" value="DUF6821"/>
    <property type="match status" value="1"/>
</dbReference>
<gene>
    <name evidence="4" type="ORF">PanWU01x14_360600</name>
</gene>
<keyword evidence="5" id="KW-1185">Reference proteome</keyword>
<keyword evidence="2 4" id="KW-0812">Transmembrane</keyword>
<dbReference type="InterPro" id="IPR045883">
    <property type="entry name" value="At4g13530-like"/>
</dbReference>
<dbReference type="Proteomes" id="UP000237105">
    <property type="component" value="Unassembled WGS sequence"/>
</dbReference>
<sequence length="295" mass="32921">MAHKELDLDDGWELIPDDGFLGYHDDGEKKILYRKWSGSDSDGLMNDYFKHPLANNSRIVRENPGNRAPQRVPSQLVPVPIPIHLNPTTTTTTTTTRTRGENPDAEDVVVPPPPPIEADQDSVSKVFFKKMKENEFVDMKMDSTSPKSPSTRGGFMPPQIDAAVFNFDDKVEAMPMVDNMSSPRVVNAKNISISELEADTSDDGLNIWKFGLTGIGAICSFGLAAATICILFFGSHHRNKNHFQNQKIRFQIYNDDKRIKQVVHQATKLNEAMSAVRGLPLTRAHVTYGGYYEGL</sequence>
<feature type="domain" description="DUF6821" evidence="3">
    <location>
        <begin position="119"/>
        <end position="295"/>
    </location>
</feature>
<feature type="transmembrane region" description="Helical" evidence="2">
    <location>
        <begin position="210"/>
        <end position="233"/>
    </location>
</feature>
<evidence type="ECO:0000313" key="5">
    <source>
        <dbReference type="Proteomes" id="UP000237105"/>
    </source>
</evidence>
<dbReference type="InterPro" id="IPR049224">
    <property type="entry name" value="DUF6821"/>
</dbReference>
<name>A0A2P5A7K4_PARAD</name>
<feature type="compositionally biased region" description="Low complexity" evidence="1">
    <location>
        <begin position="88"/>
        <end position="97"/>
    </location>
</feature>
<feature type="region of interest" description="Disordered" evidence="1">
    <location>
        <begin position="80"/>
        <end position="120"/>
    </location>
</feature>
<dbReference type="EMBL" id="JXTB01000808">
    <property type="protein sequence ID" value="PON32520.1"/>
    <property type="molecule type" value="Genomic_DNA"/>
</dbReference>